<feature type="transmembrane region" description="Helical" evidence="5">
    <location>
        <begin position="187"/>
        <end position="204"/>
    </location>
</feature>
<dbReference type="PANTHER" id="PTHR35529">
    <property type="entry name" value="MANGANESE EFFLUX PUMP MNTP-RELATED"/>
    <property type="match status" value="1"/>
</dbReference>
<evidence type="ECO:0000256" key="1">
    <source>
        <dbReference type="ARBA" id="ARBA00022475"/>
    </source>
</evidence>
<feature type="transmembrane region" description="Helical" evidence="5">
    <location>
        <begin position="64"/>
        <end position="83"/>
    </location>
</feature>
<evidence type="ECO:0000256" key="5">
    <source>
        <dbReference type="SAM" id="Phobius"/>
    </source>
</evidence>
<gene>
    <name evidence="6" type="ORF">ACJDU8_02815</name>
</gene>
<keyword evidence="1" id="KW-1003">Cell membrane</keyword>
<dbReference type="RefSeq" id="WP_406790634.1">
    <property type="nucleotide sequence ID" value="NZ_JBJHZX010000003.1"/>
</dbReference>
<proteinExistence type="predicted"/>
<dbReference type="EMBL" id="JBJHZX010000003">
    <property type="protein sequence ID" value="MFL0194509.1"/>
    <property type="molecule type" value="Genomic_DNA"/>
</dbReference>
<accession>A0ABW8SEP6</accession>
<dbReference type="Proteomes" id="UP001623660">
    <property type="component" value="Unassembled WGS sequence"/>
</dbReference>
<comment type="caution">
    <text evidence="6">The sequence shown here is derived from an EMBL/GenBank/DDBJ whole genome shotgun (WGS) entry which is preliminary data.</text>
</comment>
<name>A0ABW8SEP6_9CLOT</name>
<sequence>MHLLYMISIALANNIDNISVRIVYSIRNIKISLAKNLWISIITFFISSASAFSGSILPKYLNKQISSILSLLLLVGMGLWIILEPYIKKAYNKKVIFNKMQHTNFVNILNEPEKADANNSKDIDFKEATILGVALSLNNIGGSLSIGIMGLNPVFIGLFSSLISFLVLLLGNYAAEFFNRWNFQDKANIIAGIILILIGIKQVIH</sequence>
<protein>
    <submittedName>
        <fullName evidence="6">Manganese efflux pump</fullName>
    </submittedName>
</protein>
<feature type="transmembrane region" description="Helical" evidence="5">
    <location>
        <begin position="37"/>
        <end position="58"/>
    </location>
</feature>
<keyword evidence="7" id="KW-1185">Reference proteome</keyword>
<evidence type="ECO:0000256" key="4">
    <source>
        <dbReference type="ARBA" id="ARBA00023136"/>
    </source>
</evidence>
<evidence type="ECO:0000256" key="3">
    <source>
        <dbReference type="ARBA" id="ARBA00022989"/>
    </source>
</evidence>
<organism evidence="6 7">
    <name type="scientific">Candidatus Clostridium eludens</name>
    <dbReference type="NCBI Taxonomy" id="3381663"/>
    <lineage>
        <taxon>Bacteria</taxon>
        <taxon>Bacillati</taxon>
        <taxon>Bacillota</taxon>
        <taxon>Clostridia</taxon>
        <taxon>Eubacteriales</taxon>
        <taxon>Clostridiaceae</taxon>
        <taxon>Clostridium</taxon>
    </lineage>
</organism>
<feature type="transmembrane region" description="Helical" evidence="5">
    <location>
        <begin position="128"/>
        <end position="148"/>
    </location>
</feature>
<feature type="transmembrane region" description="Helical" evidence="5">
    <location>
        <begin position="154"/>
        <end position="175"/>
    </location>
</feature>
<keyword evidence="2 5" id="KW-0812">Transmembrane</keyword>
<evidence type="ECO:0000313" key="6">
    <source>
        <dbReference type="EMBL" id="MFL0194509.1"/>
    </source>
</evidence>
<keyword evidence="3 5" id="KW-1133">Transmembrane helix</keyword>
<dbReference type="PANTHER" id="PTHR35529:SF2">
    <property type="entry name" value="SPORULATION PROTEIN YTAF-RELATED"/>
    <property type="match status" value="1"/>
</dbReference>
<evidence type="ECO:0000313" key="7">
    <source>
        <dbReference type="Proteomes" id="UP001623660"/>
    </source>
</evidence>
<evidence type="ECO:0000256" key="2">
    <source>
        <dbReference type="ARBA" id="ARBA00022692"/>
    </source>
</evidence>
<dbReference type="Pfam" id="PF02659">
    <property type="entry name" value="Mntp"/>
    <property type="match status" value="1"/>
</dbReference>
<dbReference type="InterPro" id="IPR003810">
    <property type="entry name" value="Mntp/YtaF"/>
</dbReference>
<reference evidence="6 7" key="1">
    <citation type="submission" date="2024-11" db="EMBL/GenBank/DDBJ databases">
        <authorList>
            <person name="Heng Y.C."/>
            <person name="Lim A.C.H."/>
            <person name="Lee J.K.Y."/>
            <person name="Kittelmann S."/>
        </authorList>
    </citation>
    <scope>NUCLEOTIDE SEQUENCE [LARGE SCALE GENOMIC DNA]</scope>
    <source>
        <strain evidence="6 7">WILCCON 0269</strain>
    </source>
</reference>
<keyword evidence="4 5" id="KW-0472">Membrane</keyword>